<dbReference type="SMART" id="SM00346">
    <property type="entry name" value="HTH_ICLR"/>
    <property type="match status" value="1"/>
</dbReference>
<protein>
    <submittedName>
        <fullName evidence="6">IclR family transcriptional regulator</fullName>
    </submittedName>
</protein>
<evidence type="ECO:0000256" key="2">
    <source>
        <dbReference type="ARBA" id="ARBA00023125"/>
    </source>
</evidence>
<dbReference type="EMBL" id="QLYX01000002">
    <property type="protein sequence ID" value="RAY16110.1"/>
    <property type="molecule type" value="Genomic_DNA"/>
</dbReference>
<reference evidence="6 7" key="1">
    <citation type="submission" date="2018-06" db="EMBL/GenBank/DDBJ databases">
        <title>Actinomadura craniellae sp. nov. isolated from marine sponge Craniella sp.</title>
        <authorList>
            <person name="Li L."/>
            <person name="Xu Q.H."/>
            <person name="Lin H.W."/>
            <person name="Lu Y.H."/>
        </authorList>
    </citation>
    <scope>NUCLEOTIDE SEQUENCE [LARGE SCALE GENOMIC DNA]</scope>
    <source>
        <strain evidence="6 7">LHW63021</strain>
    </source>
</reference>
<keyword evidence="1" id="KW-0805">Transcription regulation</keyword>
<dbReference type="InterPro" id="IPR029016">
    <property type="entry name" value="GAF-like_dom_sf"/>
</dbReference>
<dbReference type="Proteomes" id="UP000251891">
    <property type="component" value="Unassembled WGS sequence"/>
</dbReference>
<evidence type="ECO:0000259" key="5">
    <source>
        <dbReference type="PROSITE" id="PS51078"/>
    </source>
</evidence>
<keyword evidence="7" id="KW-1185">Reference proteome</keyword>
<feature type="domain" description="IclR-ED" evidence="5">
    <location>
        <begin position="70"/>
        <end position="248"/>
    </location>
</feature>
<evidence type="ECO:0000313" key="7">
    <source>
        <dbReference type="Proteomes" id="UP000251891"/>
    </source>
</evidence>
<dbReference type="GO" id="GO:0045892">
    <property type="term" value="P:negative regulation of DNA-templated transcription"/>
    <property type="evidence" value="ECO:0007669"/>
    <property type="project" value="TreeGrafter"/>
</dbReference>
<comment type="caution">
    <text evidence="6">The sequence shown here is derived from an EMBL/GenBank/DDBJ whole genome shotgun (WGS) entry which is preliminary data.</text>
</comment>
<proteinExistence type="predicted"/>
<gene>
    <name evidence="6" type="ORF">DPM19_04050</name>
</gene>
<dbReference type="SUPFAM" id="SSF55781">
    <property type="entry name" value="GAF domain-like"/>
    <property type="match status" value="1"/>
</dbReference>
<evidence type="ECO:0000313" key="6">
    <source>
        <dbReference type="EMBL" id="RAY16110.1"/>
    </source>
</evidence>
<evidence type="ECO:0000259" key="4">
    <source>
        <dbReference type="PROSITE" id="PS51077"/>
    </source>
</evidence>
<dbReference type="InterPro" id="IPR050707">
    <property type="entry name" value="HTH_MetabolicPath_Reg"/>
</dbReference>
<keyword evidence="3" id="KW-0804">Transcription</keyword>
<dbReference type="SUPFAM" id="SSF46785">
    <property type="entry name" value="Winged helix' DNA-binding domain"/>
    <property type="match status" value="1"/>
</dbReference>
<dbReference type="Pfam" id="PF09339">
    <property type="entry name" value="HTH_IclR"/>
    <property type="match status" value="1"/>
</dbReference>
<dbReference type="GO" id="GO:0003700">
    <property type="term" value="F:DNA-binding transcription factor activity"/>
    <property type="evidence" value="ECO:0007669"/>
    <property type="project" value="TreeGrafter"/>
</dbReference>
<feature type="domain" description="HTH iclR-type" evidence="4">
    <location>
        <begin position="8"/>
        <end position="69"/>
    </location>
</feature>
<dbReference type="Pfam" id="PF01614">
    <property type="entry name" value="IclR_C"/>
    <property type="match status" value="1"/>
</dbReference>
<dbReference type="RefSeq" id="WP_111863452.1">
    <property type="nucleotide sequence ID" value="NZ_QLYX01000002.1"/>
</dbReference>
<dbReference type="AlphaFoldDB" id="A0A365HAE6"/>
<dbReference type="GO" id="GO:0003677">
    <property type="term" value="F:DNA binding"/>
    <property type="evidence" value="ECO:0007669"/>
    <property type="project" value="UniProtKB-KW"/>
</dbReference>
<keyword evidence="2" id="KW-0238">DNA-binding</keyword>
<dbReference type="Gene3D" id="1.10.10.10">
    <property type="entry name" value="Winged helix-like DNA-binding domain superfamily/Winged helix DNA-binding domain"/>
    <property type="match status" value="1"/>
</dbReference>
<dbReference type="InterPro" id="IPR036390">
    <property type="entry name" value="WH_DNA-bd_sf"/>
</dbReference>
<dbReference type="InterPro" id="IPR036388">
    <property type="entry name" value="WH-like_DNA-bd_sf"/>
</dbReference>
<name>A0A365HAE6_9ACTN</name>
<dbReference type="PROSITE" id="PS51078">
    <property type="entry name" value="ICLR_ED"/>
    <property type="match status" value="1"/>
</dbReference>
<accession>A0A365HAE6</accession>
<dbReference type="OrthoDB" id="60629at2"/>
<organism evidence="6 7">
    <name type="scientific">Actinomadura craniellae</name>
    <dbReference type="NCBI Taxonomy" id="2231787"/>
    <lineage>
        <taxon>Bacteria</taxon>
        <taxon>Bacillati</taxon>
        <taxon>Actinomycetota</taxon>
        <taxon>Actinomycetes</taxon>
        <taxon>Streptosporangiales</taxon>
        <taxon>Thermomonosporaceae</taxon>
        <taxon>Actinomadura</taxon>
    </lineage>
</organism>
<dbReference type="PANTHER" id="PTHR30136:SF24">
    <property type="entry name" value="HTH-TYPE TRANSCRIPTIONAL REPRESSOR ALLR"/>
    <property type="match status" value="1"/>
</dbReference>
<dbReference type="PROSITE" id="PS51077">
    <property type="entry name" value="HTH_ICLR"/>
    <property type="match status" value="1"/>
</dbReference>
<evidence type="ECO:0000256" key="3">
    <source>
        <dbReference type="ARBA" id="ARBA00023163"/>
    </source>
</evidence>
<dbReference type="InterPro" id="IPR014757">
    <property type="entry name" value="Tscrpt_reg_IclR_C"/>
</dbReference>
<dbReference type="InterPro" id="IPR005471">
    <property type="entry name" value="Tscrpt_reg_IclR_N"/>
</dbReference>
<dbReference type="PANTHER" id="PTHR30136">
    <property type="entry name" value="HELIX-TURN-HELIX TRANSCRIPTIONAL REGULATOR, ICLR FAMILY"/>
    <property type="match status" value="1"/>
</dbReference>
<dbReference type="Gene3D" id="3.30.450.40">
    <property type="match status" value="1"/>
</dbReference>
<sequence length="253" mass="27190">MGDPASPPSVAGKVMAILAAFLPGDVRLTLTEICRRAGLPLSTGHRLVGELVGGGFLERLPDGSYRVGMRLWRIGAQATEPRELRELALPYMEDLYAATRENVQLAVLSDDQALYVERLRGPRSVPIVTRVAAELPLHATGVGKVLLAFGPPELTDRVIAAGLHRHTPHTITDPVRLRAELARIRDSGVAGTDEEMSLGSRSVAVPVRSRGRVVAALSLVTRRHAGDMRLLAPALLTAARALSRDLDAEAGFR</sequence>
<evidence type="ECO:0000256" key="1">
    <source>
        <dbReference type="ARBA" id="ARBA00023015"/>
    </source>
</evidence>